<accession>A0A5M3N4N5</accession>
<evidence type="ECO:0000313" key="4">
    <source>
        <dbReference type="EMBL" id="EIW86014.1"/>
    </source>
</evidence>
<evidence type="ECO:0000256" key="2">
    <source>
        <dbReference type="ARBA" id="ARBA00010790"/>
    </source>
</evidence>
<comment type="similarity">
    <text evidence="2">Belongs to the GMC oxidoreductase family.</text>
</comment>
<evidence type="ECO:0000256" key="1">
    <source>
        <dbReference type="ARBA" id="ARBA00001974"/>
    </source>
</evidence>
<dbReference type="GO" id="GO:0016614">
    <property type="term" value="F:oxidoreductase activity, acting on CH-OH group of donors"/>
    <property type="evidence" value="ECO:0007669"/>
    <property type="project" value="InterPro"/>
</dbReference>
<dbReference type="OrthoDB" id="269227at2759"/>
<reference evidence="5" key="1">
    <citation type="journal article" date="2012" name="Science">
        <title>The Paleozoic origin of enzymatic lignin decomposition reconstructed from 31 fungal genomes.</title>
        <authorList>
            <person name="Floudas D."/>
            <person name="Binder M."/>
            <person name="Riley R."/>
            <person name="Barry K."/>
            <person name="Blanchette R.A."/>
            <person name="Henrissat B."/>
            <person name="Martinez A.T."/>
            <person name="Otillar R."/>
            <person name="Spatafora J.W."/>
            <person name="Yadav J.S."/>
            <person name="Aerts A."/>
            <person name="Benoit I."/>
            <person name="Boyd A."/>
            <person name="Carlson A."/>
            <person name="Copeland A."/>
            <person name="Coutinho P.M."/>
            <person name="de Vries R.P."/>
            <person name="Ferreira P."/>
            <person name="Findley K."/>
            <person name="Foster B."/>
            <person name="Gaskell J."/>
            <person name="Glotzer D."/>
            <person name="Gorecki P."/>
            <person name="Heitman J."/>
            <person name="Hesse C."/>
            <person name="Hori C."/>
            <person name="Igarashi K."/>
            <person name="Jurgens J.A."/>
            <person name="Kallen N."/>
            <person name="Kersten P."/>
            <person name="Kohler A."/>
            <person name="Kuees U."/>
            <person name="Kumar T.K.A."/>
            <person name="Kuo A."/>
            <person name="LaButti K."/>
            <person name="Larrondo L.F."/>
            <person name="Lindquist E."/>
            <person name="Ling A."/>
            <person name="Lombard V."/>
            <person name="Lucas S."/>
            <person name="Lundell T."/>
            <person name="Martin R."/>
            <person name="McLaughlin D.J."/>
            <person name="Morgenstern I."/>
            <person name="Morin E."/>
            <person name="Murat C."/>
            <person name="Nagy L.G."/>
            <person name="Nolan M."/>
            <person name="Ohm R.A."/>
            <person name="Patyshakuliyeva A."/>
            <person name="Rokas A."/>
            <person name="Ruiz-Duenas F.J."/>
            <person name="Sabat G."/>
            <person name="Salamov A."/>
            <person name="Samejima M."/>
            <person name="Schmutz J."/>
            <person name="Slot J.C."/>
            <person name="St John F."/>
            <person name="Stenlid J."/>
            <person name="Sun H."/>
            <person name="Sun S."/>
            <person name="Syed K."/>
            <person name="Tsang A."/>
            <person name="Wiebenga A."/>
            <person name="Young D."/>
            <person name="Pisabarro A."/>
            <person name="Eastwood D.C."/>
            <person name="Martin F."/>
            <person name="Cullen D."/>
            <person name="Grigoriev I.V."/>
            <person name="Hibbett D.S."/>
        </authorList>
    </citation>
    <scope>NUCLEOTIDE SEQUENCE [LARGE SCALE GENOMIC DNA]</scope>
    <source>
        <strain evidence="5">RWD-64-598 SS2</strain>
    </source>
</reference>
<dbReference type="GeneID" id="19211642"/>
<comment type="caution">
    <text evidence="4">The sequence shown here is derived from an EMBL/GenBank/DDBJ whole genome shotgun (WGS) entry which is preliminary data.</text>
</comment>
<evidence type="ECO:0000259" key="3">
    <source>
        <dbReference type="Pfam" id="PF05199"/>
    </source>
</evidence>
<dbReference type="InterPro" id="IPR012132">
    <property type="entry name" value="GMC_OxRdtase"/>
</dbReference>
<dbReference type="InterPro" id="IPR036188">
    <property type="entry name" value="FAD/NAD-bd_sf"/>
</dbReference>
<sequence>MRAMLRLSMLIVERIRASDPSYPIEDWYVPASDSDLHEEGSAIMTRNRTTYHYSSTCRMVPEDDAEGGGVMNNRLRAHGTQILRVADSGVFSWIPGTHLQAGMAMIAERCTDFVLGYA</sequence>
<evidence type="ECO:0000313" key="5">
    <source>
        <dbReference type="Proteomes" id="UP000053558"/>
    </source>
</evidence>
<dbReference type="RefSeq" id="XP_007762981.1">
    <property type="nucleotide sequence ID" value="XM_007764791.1"/>
</dbReference>
<dbReference type="GO" id="GO:0050660">
    <property type="term" value="F:flavin adenine dinucleotide binding"/>
    <property type="evidence" value="ECO:0007669"/>
    <property type="project" value="InterPro"/>
</dbReference>
<dbReference type="Proteomes" id="UP000053558">
    <property type="component" value="Unassembled WGS sequence"/>
</dbReference>
<gene>
    <name evidence="4" type="ORF">CONPUDRAFT_94287</name>
</gene>
<feature type="domain" description="Glucose-methanol-choline oxidoreductase C-terminal" evidence="3">
    <location>
        <begin position="29"/>
        <end position="107"/>
    </location>
</feature>
<dbReference type="EMBL" id="JH711573">
    <property type="protein sequence ID" value="EIW86014.1"/>
    <property type="molecule type" value="Genomic_DNA"/>
</dbReference>
<keyword evidence="5" id="KW-1185">Reference proteome</keyword>
<name>A0A5M3N4N5_CONPW</name>
<dbReference type="AlphaFoldDB" id="A0A5M3N4N5"/>
<organism evidence="4 5">
    <name type="scientific">Coniophora puteana (strain RWD-64-598)</name>
    <name type="common">Brown rot fungus</name>
    <dbReference type="NCBI Taxonomy" id="741705"/>
    <lineage>
        <taxon>Eukaryota</taxon>
        <taxon>Fungi</taxon>
        <taxon>Dikarya</taxon>
        <taxon>Basidiomycota</taxon>
        <taxon>Agaricomycotina</taxon>
        <taxon>Agaricomycetes</taxon>
        <taxon>Agaricomycetidae</taxon>
        <taxon>Boletales</taxon>
        <taxon>Coniophorineae</taxon>
        <taxon>Coniophoraceae</taxon>
        <taxon>Coniophora</taxon>
    </lineage>
</organism>
<comment type="cofactor">
    <cofactor evidence="1">
        <name>FAD</name>
        <dbReference type="ChEBI" id="CHEBI:57692"/>
    </cofactor>
</comment>
<dbReference type="SUPFAM" id="SSF51905">
    <property type="entry name" value="FAD/NAD(P)-binding domain"/>
    <property type="match status" value="1"/>
</dbReference>
<protein>
    <recommendedName>
        <fullName evidence="3">Glucose-methanol-choline oxidoreductase C-terminal domain-containing protein</fullName>
    </recommendedName>
</protein>
<dbReference type="InterPro" id="IPR007867">
    <property type="entry name" value="GMC_OxRtase_C"/>
</dbReference>
<dbReference type="PANTHER" id="PTHR11552:SF219">
    <property type="entry name" value="GLUCOSE-METHANOL-CHOLINE OXIDOREDUCTASE N-TERMINAL DOMAIN-CONTAINING PROTEIN"/>
    <property type="match status" value="1"/>
</dbReference>
<dbReference type="Gene3D" id="3.30.560.10">
    <property type="entry name" value="Glucose Oxidase, domain 3"/>
    <property type="match status" value="1"/>
</dbReference>
<dbReference type="KEGG" id="cput:CONPUDRAFT_94287"/>
<proteinExistence type="inferred from homology"/>
<dbReference type="Gene3D" id="3.50.50.60">
    <property type="entry name" value="FAD/NAD(P)-binding domain"/>
    <property type="match status" value="1"/>
</dbReference>
<dbReference type="Pfam" id="PF05199">
    <property type="entry name" value="GMC_oxred_C"/>
    <property type="match status" value="1"/>
</dbReference>
<dbReference type="PANTHER" id="PTHR11552">
    <property type="entry name" value="GLUCOSE-METHANOL-CHOLINE GMC OXIDOREDUCTASE"/>
    <property type="match status" value="1"/>
</dbReference>